<dbReference type="InterPro" id="IPR052374">
    <property type="entry name" value="SERAC1"/>
</dbReference>
<name>A0A4Y9SZ31_9BURK</name>
<dbReference type="Pfam" id="PF20284">
    <property type="entry name" value="CTD8"/>
    <property type="match status" value="1"/>
</dbReference>
<dbReference type="PANTHER" id="PTHR48182:SF2">
    <property type="entry name" value="PROTEIN SERAC1"/>
    <property type="match status" value="1"/>
</dbReference>
<evidence type="ECO:0000256" key="1">
    <source>
        <dbReference type="ARBA" id="ARBA00004240"/>
    </source>
</evidence>
<keyword evidence="3" id="KW-0256">Endoplasmic reticulum</keyword>
<dbReference type="OrthoDB" id="9814331at2"/>
<dbReference type="Proteomes" id="UP000297258">
    <property type="component" value="Unassembled WGS sequence"/>
</dbReference>
<dbReference type="AlphaFoldDB" id="A0A4Y9SZ31"/>
<feature type="domain" description="ABC-three component systems C-terminal" evidence="6">
    <location>
        <begin position="270"/>
        <end position="396"/>
    </location>
</feature>
<proteinExistence type="predicted"/>
<gene>
    <name evidence="7" type="ORF">E4O92_17865</name>
</gene>
<dbReference type="RefSeq" id="WP_135191010.1">
    <property type="nucleotide sequence ID" value="NZ_SPUM01000118.1"/>
</dbReference>
<evidence type="ECO:0000313" key="7">
    <source>
        <dbReference type="EMBL" id="TFW29883.1"/>
    </source>
</evidence>
<evidence type="ECO:0000256" key="4">
    <source>
        <dbReference type="ARBA" id="ARBA00023136"/>
    </source>
</evidence>
<evidence type="ECO:0000313" key="8">
    <source>
        <dbReference type="Proteomes" id="UP000297258"/>
    </source>
</evidence>
<keyword evidence="7" id="KW-0378">Hydrolase</keyword>
<sequence length="416" mass="46874">MITFLHKHGRPNLVLFVHGFTGGIETWRNSSGKLFHELLTEDPALLDNYDFAYFEYYTKFTNLFPAANTWVSRLKMLVGRSHRKVEKNVGISEISEMFRSQLRFQVGSYANVVLIAHSMGGLVVKNALAQDLSRHAPTQVRMMLSLAVPHLGANLATFAKLLSSNEHLADLAPLSDFCSGLNDRWLKLANRPPIKYFYGTYDDVVTKASATGTDNIEQDIIACDDDHLSIVKPLDSSSIAITATRAFLADFLHATKIPDGGKLLKLKSDAELADEYFVLKLMLADVHVSTIRHCKENFLNAEYTRKLFSSRTDQEKLAQLYERIRTLYHDSFDKFINSKSPKKTPGELVAEIHEKIVHQDDGYLKSALPVIHALHKKGMLHQLANDLEGDVWWSEEKSVEALDKLKNLIEDSSTPA</sequence>
<dbReference type="GO" id="GO:0016020">
    <property type="term" value="C:membrane"/>
    <property type="evidence" value="ECO:0007669"/>
    <property type="project" value="UniProtKB-SubCell"/>
</dbReference>
<evidence type="ECO:0000259" key="5">
    <source>
        <dbReference type="Pfam" id="PF07819"/>
    </source>
</evidence>
<dbReference type="Pfam" id="PF07819">
    <property type="entry name" value="PGAP1"/>
    <property type="match status" value="1"/>
</dbReference>
<protein>
    <submittedName>
        <fullName evidence="7">Alpha/beta hydrolase</fullName>
    </submittedName>
</protein>
<keyword evidence="4" id="KW-0472">Membrane</keyword>
<dbReference type="InterPro" id="IPR046912">
    <property type="entry name" value="ABC-3C_CTD8"/>
</dbReference>
<accession>A0A4Y9SZ31</accession>
<dbReference type="GO" id="GO:0016788">
    <property type="term" value="F:hydrolase activity, acting on ester bonds"/>
    <property type="evidence" value="ECO:0007669"/>
    <property type="project" value="InterPro"/>
</dbReference>
<dbReference type="InterPro" id="IPR012908">
    <property type="entry name" value="PGAP1-ab_dom-like"/>
</dbReference>
<comment type="caution">
    <text evidence="7">The sequence shown here is derived from an EMBL/GenBank/DDBJ whole genome shotgun (WGS) entry which is preliminary data.</text>
</comment>
<reference evidence="7 8" key="1">
    <citation type="submission" date="2019-03" db="EMBL/GenBank/DDBJ databases">
        <title>Draft genome of Massilia hortus sp. nov., a novel bacterial species of the Oxalobacteraceae family.</title>
        <authorList>
            <person name="Peta V."/>
            <person name="Raths R."/>
            <person name="Bucking H."/>
        </authorList>
    </citation>
    <scope>NUCLEOTIDE SEQUENCE [LARGE SCALE GENOMIC DNA]</scope>
    <source>
        <strain evidence="7 8">ONC3</strain>
    </source>
</reference>
<dbReference type="SUPFAM" id="SSF53474">
    <property type="entry name" value="alpha/beta-Hydrolases"/>
    <property type="match status" value="1"/>
</dbReference>
<dbReference type="Gene3D" id="3.40.50.1820">
    <property type="entry name" value="alpha/beta hydrolase"/>
    <property type="match status" value="1"/>
</dbReference>
<organism evidence="7 8">
    <name type="scientific">Massilia horti</name>
    <dbReference type="NCBI Taxonomy" id="2562153"/>
    <lineage>
        <taxon>Bacteria</taxon>
        <taxon>Pseudomonadati</taxon>
        <taxon>Pseudomonadota</taxon>
        <taxon>Betaproteobacteria</taxon>
        <taxon>Burkholderiales</taxon>
        <taxon>Oxalobacteraceae</taxon>
        <taxon>Telluria group</taxon>
        <taxon>Massilia</taxon>
    </lineage>
</organism>
<comment type="subcellular location">
    <subcellularLocation>
        <location evidence="1">Endoplasmic reticulum</location>
    </subcellularLocation>
    <subcellularLocation>
        <location evidence="2">Membrane</location>
    </subcellularLocation>
</comment>
<evidence type="ECO:0000256" key="2">
    <source>
        <dbReference type="ARBA" id="ARBA00004370"/>
    </source>
</evidence>
<evidence type="ECO:0000259" key="6">
    <source>
        <dbReference type="Pfam" id="PF20284"/>
    </source>
</evidence>
<dbReference type="EMBL" id="SPUM01000118">
    <property type="protein sequence ID" value="TFW29883.1"/>
    <property type="molecule type" value="Genomic_DNA"/>
</dbReference>
<keyword evidence="8" id="KW-1185">Reference proteome</keyword>
<dbReference type="InterPro" id="IPR029058">
    <property type="entry name" value="AB_hydrolase_fold"/>
</dbReference>
<dbReference type="PANTHER" id="PTHR48182">
    <property type="entry name" value="PROTEIN SERAC1"/>
    <property type="match status" value="1"/>
</dbReference>
<evidence type="ECO:0000256" key="3">
    <source>
        <dbReference type="ARBA" id="ARBA00022824"/>
    </source>
</evidence>
<feature type="domain" description="GPI inositol-deacylase PGAP1-like alpha/beta" evidence="5">
    <location>
        <begin position="14"/>
        <end position="168"/>
    </location>
</feature>